<sequence length="128" mass="13710">MTRNGQWRFWRGSGPDFRVARPSQGTQDGHPCTRLAMKPRKSPLRLALAGLCGPTAQAGRADVDGLLAIAGLQLQAYEPPTGFTDPRLATVCKEAAKKGLLVTDTQGRLVGDLRAVSLTDVLPSLRDS</sequence>
<keyword evidence="2" id="KW-1185">Reference proteome</keyword>
<organism evidence="1 2">
    <name type="scientific">Piscinibacter koreensis</name>
    <dbReference type="NCBI Taxonomy" id="2742824"/>
    <lineage>
        <taxon>Bacteria</taxon>
        <taxon>Pseudomonadati</taxon>
        <taxon>Pseudomonadota</taxon>
        <taxon>Betaproteobacteria</taxon>
        <taxon>Burkholderiales</taxon>
        <taxon>Sphaerotilaceae</taxon>
        <taxon>Piscinibacter</taxon>
    </lineage>
</organism>
<comment type="caution">
    <text evidence="1">The sequence shown here is derived from an EMBL/GenBank/DDBJ whole genome shotgun (WGS) entry which is preliminary data.</text>
</comment>
<gene>
    <name evidence="1" type="ORF">HQN59_22760</name>
</gene>
<dbReference type="Proteomes" id="UP000529637">
    <property type="component" value="Unassembled WGS sequence"/>
</dbReference>
<dbReference type="EMBL" id="JABWMJ010000014">
    <property type="protein sequence ID" value="NUZ08575.1"/>
    <property type="molecule type" value="Genomic_DNA"/>
</dbReference>
<proteinExistence type="predicted"/>
<protein>
    <submittedName>
        <fullName evidence="1">Uncharacterized protein</fullName>
    </submittedName>
</protein>
<evidence type="ECO:0000313" key="1">
    <source>
        <dbReference type="EMBL" id="NUZ08575.1"/>
    </source>
</evidence>
<name>A0A7Y6NSL7_9BURK</name>
<dbReference type="AlphaFoldDB" id="A0A7Y6NSL7"/>
<reference evidence="1 2" key="1">
    <citation type="submission" date="2020-06" db="EMBL/GenBank/DDBJ databases">
        <title>Schlegella sp. ID0723 isolated from air conditioner.</title>
        <authorList>
            <person name="Kim D.Y."/>
            <person name="Kim D.-U."/>
        </authorList>
    </citation>
    <scope>NUCLEOTIDE SEQUENCE [LARGE SCALE GENOMIC DNA]</scope>
    <source>
        <strain evidence="1 2">ID0723</strain>
    </source>
</reference>
<evidence type="ECO:0000313" key="2">
    <source>
        <dbReference type="Proteomes" id="UP000529637"/>
    </source>
</evidence>
<accession>A0A7Y6NSL7</accession>